<feature type="region of interest" description="Disordered" evidence="2">
    <location>
        <begin position="229"/>
        <end position="262"/>
    </location>
</feature>
<reference evidence="3" key="1">
    <citation type="submission" date="2022-01" db="EMBL/GenBank/DDBJ databases">
        <authorList>
            <person name="Braso-Vives M."/>
        </authorList>
    </citation>
    <scope>NUCLEOTIDE SEQUENCE</scope>
</reference>
<evidence type="ECO:0000256" key="1">
    <source>
        <dbReference type="SAM" id="Coils"/>
    </source>
</evidence>
<dbReference type="AlphaFoldDB" id="A0A8K0ER10"/>
<dbReference type="PANTHER" id="PTHR28671:SF3">
    <property type="entry name" value="COILED-COIL DOMAIN-CONTAINING PROTEIN 169"/>
    <property type="match status" value="1"/>
</dbReference>
<dbReference type="InterPro" id="IPR028022">
    <property type="entry name" value="DUF4600"/>
</dbReference>
<protein>
    <submittedName>
        <fullName evidence="3">Hypp2628 protein</fullName>
    </submittedName>
</protein>
<evidence type="ECO:0000256" key="2">
    <source>
        <dbReference type="SAM" id="MobiDB-lite"/>
    </source>
</evidence>
<organism evidence="3 4">
    <name type="scientific">Branchiostoma lanceolatum</name>
    <name type="common">Common lancelet</name>
    <name type="synonym">Amphioxus lanceolatum</name>
    <dbReference type="NCBI Taxonomy" id="7740"/>
    <lineage>
        <taxon>Eukaryota</taxon>
        <taxon>Metazoa</taxon>
        <taxon>Chordata</taxon>
        <taxon>Cephalochordata</taxon>
        <taxon>Leptocardii</taxon>
        <taxon>Amphioxiformes</taxon>
        <taxon>Branchiostomatidae</taxon>
        <taxon>Branchiostoma</taxon>
    </lineage>
</organism>
<dbReference type="EMBL" id="OV696689">
    <property type="protein sequence ID" value="CAH1263110.1"/>
    <property type="molecule type" value="Genomic_DNA"/>
</dbReference>
<keyword evidence="1" id="KW-0175">Coiled coil</keyword>
<dbReference type="Pfam" id="PF15372">
    <property type="entry name" value="DUF4600"/>
    <property type="match status" value="1"/>
</dbReference>
<feature type="coiled-coil region" evidence="1">
    <location>
        <begin position="158"/>
        <end position="185"/>
    </location>
</feature>
<accession>A0A8K0ER10</accession>
<dbReference type="OrthoDB" id="6615663at2759"/>
<sequence>MAKRGDRDITDILEEIRHEKQMKEMLDQSIQHLTKEVTDLEKKAETPVTEDDMEWKIRHDIQADVNKMLGMRVAELQEKLDGMKQSMKSGQLPQVLRGYDDMNEMAMKKLIRNIEREMISWTSELNHLEFRLDQAGCSSHHRGDSRICFTSHNESQKYHKADEERKKVQAAIEQLKRDMAMMKRQNTLVVTLGADLNRPMDGLPRNRRILNPRLGPVRSSAVVNRLPRLPVVTPQQKGKKGKPAMKNPDGKKVKRRERKNNR</sequence>
<feature type="compositionally biased region" description="Basic residues" evidence="2">
    <location>
        <begin position="252"/>
        <end position="262"/>
    </location>
</feature>
<keyword evidence="4" id="KW-1185">Reference proteome</keyword>
<name>A0A8K0ER10_BRALA</name>
<dbReference type="PANTHER" id="PTHR28671">
    <property type="entry name" value="COILED-COIL DOMAIN-CONTAINING PROTEIN 169"/>
    <property type="match status" value="1"/>
</dbReference>
<proteinExistence type="predicted"/>
<dbReference type="Proteomes" id="UP000838412">
    <property type="component" value="Chromosome 4"/>
</dbReference>
<gene>
    <name evidence="3" type="primary">Hypp2628</name>
    <name evidence="3" type="ORF">BLAG_LOCUS17906</name>
</gene>
<evidence type="ECO:0000313" key="3">
    <source>
        <dbReference type="EMBL" id="CAH1263110.1"/>
    </source>
</evidence>
<evidence type="ECO:0000313" key="4">
    <source>
        <dbReference type="Proteomes" id="UP000838412"/>
    </source>
</evidence>